<protein>
    <submittedName>
        <fullName evidence="2">Ribonuclease R</fullName>
    </submittedName>
</protein>
<dbReference type="EMBL" id="AMCI01002139">
    <property type="protein sequence ID" value="EJX03488.1"/>
    <property type="molecule type" value="Genomic_DNA"/>
</dbReference>
<dbReference type="AlphaFoldDB" id="J9GMK7"/>
<evidence type="ECO:0000313" key="2">
    <source>
        <dbReference type="EMBL" id="EJX03488.1"/>
    </source>
</evidence>
<organism evidence="2">
    <name type="scientific">gut metagenome</name>
    <dbReference type="NCBI Taxonomy" id="749906"/>
    <lineage>
        <taxon>unclassified sequences</taxon>
        <taxon>metagenomes</taxon>
        <taxon>organismal metagenomes</taxon>
    </lineage>
</organism>
<dbReference type="Pfam" id="PF00773">
    <property type="entry name" value="RNB"/>
    <property type="match status" value="1"/>
</dbReference>
<proteinExistence type="predicted"/>
<dbReference type="InterPro" id="IPR012340">
    <property type="entry name" value="NA-bd_OB-fold"/>
</dbReference>
<gene>
    <name evidence="2" type="ORF">EVA_08406</name>
</gene>
<dbReference type="SMART" id="SM00955">
    <property type="entry name" value="RNB"/>
    <property type="match status" value="1"/>
</dbReference>
<sequence>MATKRKAKKSSRVSSVIEMPEISPEQLEKAKKLILGQSADVPYHIAKRYLMETLEMSKAEANATVVKLHEEGFLAGEKNIFRLPNAKVQYGIVRGARFREDFTVVCQDDPETEIPLNPHWTVLPGDVMEIRPSVGRQTLRIAGMMPRVQKRWVCKLADDGWNNRKGLIVLPVNAFAPVHMVMERAEGMPPVDVLQKSAFEVELLEDGETPTVHGDLKCRFVKTIGNRFDPLGEIAIAAAEYDLPVEFSPEALQEAEALPDEVDGKSMRGRVDLRDLPFVTIDGEDARDFDDAVYCIRESDNEWRLLVAIADVSHYVRPKTPLDMDAQRRGTSVYFPASVVPMLPKKLSNGLCSLNPMVDRLTLVCDALVNAAGET</sequence>
<dbReference type="InterPro" id="IPR050180">
    <property type="entry name" value="RNR_Ribonuclease"/>
</dbReference>
<dbReference type="GO" id="GO:0005829">
    <property type="term" value="C:cytosol"/>
    <property type="evidence" value="ECO:0007669"/>
    <property type="project" value="TreeGrafter"/>
</dbReference>
<name>J9GMK7_9ZZZZ</name>
<dbReference type="GO" id="GO:0006402">
    <property type="term" value="P:mRNA catabolic process"/>
    <property type="evidence" value="ECO:0007669"/>
    <property type="project" value="TreeGrafter"/>
</dbReference>
<dbReference type="SUPFAM" id="SSF50249">
    <property type="entry name" value="Nucleic acid-binding proteins"/>
    <property type="match status" value="1"/>
</dbReference>
<dbReference type="PANTHER" id="PTHR23355">
    <property type="entry name" value="RIBONUCLEASE"/>
    <property type="match status" value="1"/>
</dbReference>
<reference evidence="2" key="1">
    <citation type="journal article" date="2012" name="PLoS ONE">
        <title>Gene sets for utilization of primary and secondary nutrition supplies in the distal gut of endangered iberian lynx.</title>
        <authorList>
            <person name="Alcaide M."/>
            <person name="Messina E."/>
            <person name="Richter M."/>
            <person name="Bargiela R."/>
            <person name="Peplies J."/>
            <person name="Huws S.A."/>
            <person name="Newbold C.J."/>
            <person name="Golyshin P.N."/>
            <person name="Simon M.A."/>
            <person name="Lopez G."/>
            <person name="Yakimov M.M."/>
            <person name="Ferrer M."/>
        </authorList>
    </citation>
    <scope>NUCLEOTIDE SEQUENCE</scope>
</reference>
<dbReference type="GO" id="GO:0004540">
    <property type="term" value="F:RNA nuclease activity"/>
    <property type="evidence" value="ECO:0007669"/>
    <property type="project" value="InterPro"/>
</dbReference>
<dbReference type="PANTHER" id="PTHR23355:SF9">
    <property type="entry name" value="DIS3-LIKE EXONUCLEASE 2"/>
    <property type="match status" value="1"/>
</dbReference>
<dbReference type="GO" id="GO:0003723">
    <property type="term" value="F:RNA binding"/>
    <property type="evidence" value="ECO:0007669"/>
    <property type="project" value="InterPro"/>
</dbReference>
<comment type="caution">
    <text evidence="2">The sequence shown here is derived from an EMBL/GenBank/DDBJ whole genome shotgun (WGS) entry which is preliminary data.</text>
</comment>
<feature type="non-terminal residue" evidence="2">
    <location>
        <position position="375"/>
    </location>
</feature>
<dbReference type="InterPro" id="IPR001900">
    <property type="entry name" value="RNase_II/R"/>
</dbReference>
<evidence type="ECO:0000259" key="1">
    <source>
        <dbReference type="SMART" id="SM00955"/>
    </source>
</evidence>
<feature type="domain" description="RNB" evidence="1">
    <location>
        <begin position="270"/>
        <end position="374"/>
    </location>
</feature>
<accession>J9GMK7</accession>